<evidence type="ECO:0000313" key="2">
    <source>
        <dbReference type="Proteomes" id="UP001152888"/>
    </source>
</evidence>
<evidence type="ECO:0000313" key="1">
    <source>
        <dbReference type="EMBL" id="CAH1977998.1"/>
    </source>
</evidence>
<dbReference type="AlphaFoldDB" id="A0A9P0KQS7"/>
<dbReference type="InterPro" id="IPR011011">
    <property type="entry name" value="Znf_FYVE_PHD"/>
</dbReference>
<dbReference type="Proteomes" id="UP001152888">
    <property type="component" value="Unassembled WGS sequence"/>
</dbReference>
<accession>A0A9P0KQS7</accession>
<organism evidence="1 2">
    <name type="scientific">Acanthoscelides obtectus</name>
    <name type="common">Bean weevil</name>
    <name type="synonym">Bruchus obtectus</name>
    <dbReference type="NCBI Taxonomy" id="200917"/>
    <lineage>
        <taxon>Eukaryota</taxon>
        <taxon>Metazoa</taxon>
        <taxon>Ecdysozoa</taxon>
        <taxon>Arthropoda</taxon>
        <taxon>Hexapoda</taxon>
        <taxon>Insecta</taxon>
        <taxon>Pterygota</taxon>
        <taxon>Neoptera</taxon>
        <taxon>Endopterygota</taxon>
        <taxon>Coleoptera</taxon>
        <taxon>Polyphaga</taxon>
        <taxon>Cucujiformia</taxon>
        <taxon>Chrysomeloidea</taxon>
        <taxon>Chrysomelidae</taxon>
        <taxon>Bruchinae</taxon>
        <taxon>Bruchini</taxon>
        <taxon>Acanthoscelides</taxon>
    </lineage>
</organism>
<gene>
    <name evidence="1" type="ORF">ACAOBT_LOCUS13010</name>
</gene>
<comment type="caution">
    <text evidence="1">The sequence shown here is derived from an EMBL/GenBank/DDBJ whole genome shotgun (WGS) entry which is preliminary data.</text>
</comment>
<dbReference type="SUPFAM" id="SSF56219">
    <property type="entry name" value="DNase I-like"/>
    <property type="match status" value="1"/>
</dbReference>
<dbReference type="InterPro" id="IPR036397">
    <property type="entry name" value="RNaseH_sf"/>
</dbReference>
<proteinExistence type="predicted"/>
<sequence length="389" mass="44047">MIRRHTINTEEELKRRLREEWNALTYEECNKLARSLPRRISAVLKKLDPLVNMASNADSCDSCKDSFVVNSKYIEGSICEGRYHTVCVSVKDSWLKLFSDWVNFSWSCDKCILQSQSRGQQLASEIAALKKEIEFLTHEKNLSSKMIEQLEYTNNLQKSVIDSHQQQAAHSKMNSVMLPSRSTTSATLSFSDAVKKIPNRSSVLLIKSDSNSGNNDILRDVTTSVNPAKINVCINNTHKIRNGIAVHCQDEKPPRGSLDVAVSILDNTLSILAPSNECILVLGDLNVNFFIDNKINQCFQSYSLHQLLNEPTRIIDHSSTLLDPVFFNCAQRCSKVGTFTVNFSDHQAVFCHISCKNNKPPPRLITFRDYRNCDLTSFDDDLFSVNWAE</sequence>
<evidence type="ECO:0008006" key="3">
    <source>
        <dbReference type="Google" id="ProtNLM"/>
    </source>
</evidence>
<reference evidence="1" key="1">
    <citation type="submission" date="2022-03" db="EMBL/GenBank/DDBJ databases">
        <authorList>
            <person name="Sayadi A."/>
        </authorList>
    </citation>
    <scope>NUCLEOTIDE SEQUENCE</scope>
</reference>
<name>A0A9P0KQS7_ACAOB</name>
<dbReference type="InterPro" id="IPR036691">
    <property type="entry name" value="Endo/exonu/phosph_ase_sf"/>
</dbReference>
<dbReference type="OrthoDB" id="5987064at2759"/>
<protein>
    <recommendedName>
        <fullName evidence="3">Endonuclease/exonuclease/phosphatase domain-containing protein</fullName>
    </recommendedName>
</protein>
<dbReference type="Gene3D" id="3.30.420.10">
    <property type="entry name" value="Ribonuclease H-like superfamily/Ribonuclease H"/>
    <property type="match status" value="1"/>
</dbReference>
<dbReference type="SUPFAM" id="SSF57903">
    <property type="entry name" value="FYVE/PHD zinc finger"/>
    <property type="match status" value="1"/>
</dbReference>
<keyword evidence="2" id="KW-1185">Reference proteome</keyword>
<dbReference type="GO" id="GO:0003676">
    <property type="term" value="F:nucleic acid binding"/>
    <property type="evidence" value="ECO:0007669"/>
    <property type="project" value="InterPro"/>
</dbReference>
<dbReference type="EMBL" id="CAKOFQ010006868">
    <property type="protein sequence ID" value="CAH1977998.1"/>
    <property type="molecule type" value="Genomic_DNA"/>
</dbReference>